<protein>
    <recommendedName>
        <fullName evidence="4">DUF2690 domain-containing protein</fullName>
    </recommendedName>
</protein>
<feature type="chain" id="PRO_5008538261" description="DUF2690 domain-containing protein" evidence="1">
    <location>
        <begin position="25"/>
        <end position="109"/>
    </location>
</feature>
<dbReference type="AlphaFoldDB" id="A0A1B2HJ79"/>
<keyword evidence="1" id="KW-0732">Signal</keyword>
<name>A0A1B2HJ79_9PSEU</name>
<keyword evidence="3" id="KW-1185">Reference proteome</keyword>
<dbReference type="OrthoDB" id="3696701at2"/>
<dbReference type="KEGG" id="led:BBK82_18590"/>
<accession>A0A1B2HJ79</accession>
<gene>
    <name evidence="2" type="ORF">BBK82_18590</name>
</gene>
<sequence length="109" mass="11442">MRPALMAGGLAVLASMALALPAHASGEHAEFFSGTNLTGVKHEVDLANKGCVNIAPARSAGNISSADIEVFFNADCRKGWPGQSGDTYYVLGSLHQATYPFAAVSYRVR</sequence>
<dbReference type="RefSeq" id="WP_065916132.1">
    <property type="nucleotide sequence ID" value="NZ_CP016793.1"/>
</dbReference>
<dbReference type="Proteomes" id="UP000093053">
    <property type="component" value="Chromosome"/>
</dbReference>
<evidence type="ECO:0000313" key="2">
    <source>
        <dbReference type="EMBL" id="ANZ37769.1"/>
    </source>
</evidence>
<organism evidence="2 3">
    <name type="scientific">Lentzea guizhouensis</name>
    <dbReference type="NCBI Taxonomy" id="1586287"/>
    <lineage>
        <taxon>Bacteria</taxon>
        <taxon>Bacillati</taxon>
        <taxon>Actinomycetota</taxon>
        <taxon>Actinomycetes</taxon>
        <taxon>Pseudonocardiales</taxon>
        <taxon>Pseudonocardiaceae</taxon>
        <taxon>Lentzea</taxon>
    </lineage>
</organism>
<reference evidence="2 3" key="1">
    <citation type="submission" date="2016-07" db="EMBL/GenBank/DDBJ databases">
        <title>Complete genome sequence of the Lentzea guizhouensis DHS C013.</title>
        <authorList>
            <person name="Cao C."/>
        </authorList>
    </citation>
    <scope>NUCLEOTIDE SEQUENCE [LARGE SCALE GENOMIC DNA]</scope>
    <source>
        <strain evidence="2 3">DHS C013</strain>
    </source>
</reference>
<evidence type="ECO:0000256" key="1">
    <source>
        <dbReference type="SAM" id="SignalP"/>
    </source>
</evidence>
<feature type="signal peptide" evidence="1">
    <location>
        <begin position="1"/>
        <end position="24"/>
    </location>
</feature>
<proteinExistence type="predicted"/>
<dbReference type="EMBL" id="CP016793">
    <property type="protein sequence ID" value="ANZ37769.1"/>
    <property type="molecule type" value="Genomic_DNA"/>
</dbReference>
<evidence type="ECO:0000313" key="3">
    <source>
        <dbReference type="Proteomes" id="UP000093053"/>
    </source>
</evidence>
<dbReference type="STRING" id="1586287.BBK82_18590"/>
<evidence type="ECO:0008006" key="4">
    <source>
        <dbReference type="Google" id="ProtNLM"/>
    </source>
</evidence>